<dbReference type="Proteomes" id="UP000470186">
    <property type="component" value="Unassembled WGS sequence"/>
</dbReference>
<dbReference type="CDD" id="cd02440">
    <property type="entry name" value="AdoMet_MTases"/>
    <property type="match status" value="1"/>
</dbReference>
<protein>
    <submittedName>
        <fullName evidence="1">Methyltransferase domain-containing protein</fullName>
    </submittedName>
</protein>
<name>A0A7X1Y4Z8_9PSED</name>
<dbReference type="GO" id="GO:0032259">
    <property type="term" value="P:methylation"/>
    <property type="evidence" value="ECO:0007669"/>
    <property type="project" value="UniProtKB-KW"/>
</dbReference>
<dbReference type="AlphaFoldDB" id="A0A7X1Y4Z8"/>
<dbReference type="SUPFAM" id="SSF53335">
    <property type="entry name" value="S-adenosyl-L-methionine-dependent methyltransferases"/>
    <property type="match status" value="1"/>
</dbReference>
<dbReference type="RefSeq" id="WP_153350899.1">
    <property type="nucleotide sequence ID" value="NZ_JAZHWN010000028.1"/>
</dbReference>
<proteinExistence type="predicted"/>
<dbReference type="Gene3D" id="3.40.50.150">
    <property type="entry name" value="Vaccinia Virus protein VP39"/>
    <property type="match status" value="1"/>
</dbReference>
<evidence type="ECO:0000313" key="1">
    <source>
        <dbReference type="EMBL" id="MQU30685.1"/>
    </source>
</evidence>
<dbReference type="GO" id="GO:0008757">
    <property type="term" value="F:S-adenosylmethionine-dependent methyltransferase activity"/>
    <property type="evidence" value="ECO:0007669"/>
    <property type="project" value="InterPro"/>
</dbReference>
<organism evidence="1 2">
    <name type="scientific">Pseudomonas helleri</name>
    <dbReference type="NCBI Taxonomy" id="1608996"/>
    <lineage>
        <taxon>Bacteria</taxon>
        <taxon>Pseudomonadati</taxon>
        <taxon>Pseudomonadota</taxon>
        <taxon>Gammaproteobacteria</taxon>
        <taxon>Pseudomonadales</taxon>
        <taxon>Pseudomonadaceae</taxon>
        <taxon>Pseudomonas</taxon>
    </lineage>
</organism>
<evidence type="ECO:0000313" key="2">
    <source>
        <dbReference type="Proteomes" id="UP000470186"/>
    </source>
</evidence>
<comment type="caution">
    <text evidence="1">The sequence shown here is derived from an EMBL/GenBank/DDBJ whole genome shotgun (WGS) entry which is preliminary data.</text>
</comment>
<dbReference type="Pfam" id="PF05401">
    <property type="entry name" value="NodS"/>
    <property type="match status" value="1"/>
</dbReference>
<accession>A0A7X1Y4Z8</accession>
<dbReference type="InterPro" id="IPR008715">
    <property type="entry name" value="SAM-MeTfrase_NodS-like"/>
</dbReference>
<reference evidence="1 2" key="1">
    <citation type="submission" date="2019-10" db="EMBL/GenBank/DDBJ databases">
        <title>Evaluation of single-gene subtyping targets for Pseudomonas.</title>
        <authorList>
            <person name="Reichler S.J."/>
            <person name="Orsi R.H."/>
            <person name="Wiedmann M."/>
            <person name="Martin N.H."/>
            <person name="Murphy S.I."/>
        </authorList>
    </citation>
    <scope>NUCLEOTIDE SEQUENCE [LARGE SCALE GENOMIC DNA]</scope>
    <source>
        <strain evidence="1 2">FSL R10-2107</strain>
    </source>
</reference>
<keyword evidence="2" id="KW-1185">Reference proteome</keyword>
<keyword evidence="1" id="KW-0489">Methyltransferase</keyword>
<dbReference type="InterPro" id="IPR029063">
    <property type="entry name" value="SAM-dependent_MTases_sf"/>
</dbReference>
<dbReference type="GO" id="GO:0009312">
    <property type="term" value="P:oligosaccharide biosynthetic process"/>
    <property type="evidence" value="ECO:0007669"/>
    <property type="project" value="InterPro"/>
</dbReference>
<dbReference type="EMBL" id="WIVX01000013">
    <property type="protein sequence ID" value="MQU30685.1"/>
    <property type="molecule type" value="Genomic_DNA"/>
</dbReference>
<keyword evidence="1" id="KW-0808">Transferase</keyword>
<sequence>MSVPTAFFDQLYQRSADPWDFRERWYEQRKRALTLACLPRQHYRSTYELGCANGELSAGLALRTEKLLCCDAAIKAVELARQRLRHCPNARVEQSRVPSEWPEGRFDLIVLSELAYYLDTDDVRRLVERILDSLAPDGHFLACHWRPAIEGCALTGEQVHTLLHECLGLERLAQHSEQDFVLEVWGRDPTSVASQEGLK</sequence>
<gene>
    <name evidence="1" type="ORF">GHO30_04585</name>
</gene>